<name>A0A811NAK0_9POAL</name>
<gene>
    <name evidence="2" type="ORF">NCGR_LOCUS14820</name>
</gene>
<dbReference type="EMBL" id="CAJGYO010000003">
    <property type="protein sequence ID" value="CAD6221566.1"/>
    <property type="molecule type" value="Genomic_DNA"/>
</dbReference>
<comment type="caution">
    <text evidence="2">The sequence shown here is derived from an EMBL/GenBank/DDBJ whole genome shotgun (WGS) entry which is preliminary data.</text>
</comment>
<accession>A0A811NAK0</accession>
<evidence type="ECO:0000313" key="2">
    <source>
        <dbReference type="EMBL" id="CAD6221566.1"/>
    </source>
</evidence>
<evidence type="ECO:0000313" key="3">
    <source>
        <dbReference type="Proteomes" id="UP000604825"/>
    </source>
</evidence>
<proteinExistence type="predicted"/>
<reference evidence="2" key="1">
    <citation type="submission" date="2020-10" db="EMBL/GenBank/DDBJ databases">
        <authorList>
            <person name="Han B."/>
            <person name="Lu T."/>
            <person name="Zhao Q."/>
            <person name="Huang X."/>
            <person name="Zhao Y."/>
        </authorList>
    </citation>
    <scope>NUCLEOTIDE SEQUENCE</scope>
</reference>
<evidence type="ECO:0008006" key="4">
    <source>
        <dbReference type="Google" id="ProtNLM"/>
    </source>
</evidence>
<dbReference type="Proteomes" id="UP000604825">
    <property type="component" value="Unassembled WGS sequence"/>
</dbReference>
<dbReference type="AlphaFoldDB" id="A0A811NAK0"/>
<keyword evidence="3" id="KW-1185">Reference proteome</keyword>
<sequence>MPCLRPMKTTETSLSGSGRRDLGAKPSDDDEACVDCLSALPNSVLLSILAGLGDAAAAGRTNVPSRLQQLTLLPDLRVVPLSPDPGLIASALAGHEAELRHLKMTGDDPGGQDARGPRARGGYCSRVLKFDC</sequence>
<feature type="region of interest" description="Disordered" evidence="1">
    <location>
        <begin position="1"/>
        <end position="30"/>
    </location>
</feature>
<organism evidence="2 3">
    <name type="scientific">Miscanthus lutarioriparius</name>
    <dbReference type="NCBI Taxonomy" id="422564"/>
    <lineage>
        <taxon>Eukaryota</taxon>
        <taxon>Viridiplantae</taxon>
        <taxon>Streptophyta</taxon>
        <taxon>Embryophyta</taxon>
        <taxon>Tracheophyta</taxon>
        <taxon>Spermatophyta</taxon>
        <taxon>Magnoliopsida</taxon>
        <taxon>Liliopsida</taxon>
        <taxon>Poales</taxon>
        <taxon>Poaceae</taxon>
        <taxon>PACMAD clade</taxon>
        <taxon>Panicoideae</taxon>
        <taxon>Andropogonodae</taxon>
        <taxon>Andropogoneae</taxon>
        <taxon>Saccharinae</taxon>
        <taxon>Miscanthus</taxon>
    </lineage>
</organism>
<protein>
    <recommendedName>
        <fullName evidence="4">F-box domain-containing protein</fullName>
    </recommendedName>
</protein>
<feature type="compositionally biased region" description="Basic and acidic residues" evidence="1">
    <location>
        <begin position="18"/>
        <end position="27"/>
    </location>
</feature>
<evidence type="ECO:0000256" key="1">
    <source>
        <dbReference type="SAM" id="MobiDB-lite"/>
    </source>
</evidence>